<feature type="transmembrane region" description="Helical" evidence="5">
    <location>
        <begin position="176"/>
        <end position="195"/>
    </location>
</feature>
<feature type="transmembrane region" description="Helical" evidence="5">
    <location>
        <begin position="56"/>
        <end position="76"/>
    </location>
</feature>
<reference evidence="6" key="1">
    <citation type="submission" date="2024-07" db="EMBL/GenBank/DDBJ databases">
        <authorList>
            <person name="Yu S.T."/>
        </authorList>
    </citation>
    <scope>NUCLEOTIDE SEQUENCE</scope>
    <source>
        <strain evidence="6">R39</strain>
    </source>
</reference>
<evidence type="ECO:0000256" key="4">
    <source>
        <dbReference type="ARBA" id="ARBA00023136"/>
    </source>
</evidence>
<dbReference type="InterPro" id="IPR002293">
    <property type="entry name" value="AA/rel_permease1"/>
</dbReference>
<dbReference type="EMBL" id="CP163441">
    <property type="protein sequence ID" value="XDQ45675.1"/>
    <property type="molecule type" value="Genomic_DNA"/>
</dbReference>
<feature type="transmembrane region" description="Helical" evidence="5">
    <location>
        <begin position="24"/>
        <end position="44"/>
    </location>
</feature>
<accession>A0AB39QQC1</accession>
<feature type="transmembrane region" description="Helical" evidence="5">
    <location>
        <begin position="495"/>
        <end position="516"/>
    </location>
</feature>
<feature type="transmembrane region" description="Helical" evidence="5">
    <location>
        <begin position="215"/>
        <end position="236"/>
    </location>
</feature>
<evidence type="ECO:0000256" key="1">
    <source>
        <dbReference type="ARBA" id="ARBA00004141"/>
    </source>
</evidence>
<keyword evidence="4 5" id="KW-0472">Membrane</keyword>
<dbReference type="PANTHER" id="PTHR47547">
    <property type="match status" value="1"/>
</dbReference>
<feature type="transmembrane region" description="Helical" evidence="5">
    <location>
        <begin position="528"/>
        <end position="549"/>
    </location>
</feature>
<dbReference type="AlphaFoldDB" id="A0AB39QQC1"/>
<dbReference type="GO" id="GO:0022857">
    <property type="term" value="F:transmembrane transporter activity"/>
    <property type="evidence" value="ECO:0007669"/>
    <property type="project" value="InterPro"/>
</dbReference>
<feature type="transmembrane region" description="Helical" evidence="5">
    <location>
        <begin position="361"/>
        <end position="381"/>
    </location>
</feature>
<dbReference type="InterPro" id="IPR052962">
    <property type="entry name" value="AA_Transporter_AGT"/>
</dbReference>
<feature type="transmembrane region" description="Helical" evidence="5">
    <location>
        <begin position="450"/>
        <end position="468"/>
    </location>
</feature>
<sequence>MALQVRSTSGQSKEYLSSDERRRLSLFQLFGLAAGGTIGSGWLLGADDAYRKAGSYAPWAWLIGGLVMLIVAGVMVELGTAAPKTGGLIFLPLQSSGPLVAIVAAAGLWIFYAINAASESVAMTKGLASIHLTFLMGAGTALTAWGWVCSLALMAVISATNLLVPRLVRIGNSWLTVVKVVVPLLTIALFVASGFDHPQGGGAGGGTAGAGGYGAVLAAVVDSGVIYAYVGFQGPLDFAGNVRTEGRLTEHARLRWAVYGTIVGTTVLYILLQVVFSSRQGQVQAQWSPGNPDSPYTQFAFASSMAWLGWCLRINSVLSPMGAGLVFTHALTREVATLSRAHLTHRGLQTMRTTTLRGRDVYWLVLAVDFVVGVVALLAMGGRWHTLVAADGVLTLVVYAVPGVALVSLRDKLPPVSPSRNRARRHAAWISFVLIALILYGAGWTDLWHGMAVLAVGCVLLLGFPVLARQFPTLGRFYDAREHVTRFRRLGSDPAAQAAACLLGMLALLLVCTLFGNPEPGAPHRLAFYLWGGGVGATALAAFCGMVWASRRHIGRVEPLLPLPTSQLRERDRGRSQGPQR</sequence>
<dbReference type="Pfam" id="PF13520">
    <property type="entry name" value="AA_permease_2"/>
    <property type="match status" value="1"/>
</dbReference>
<dbReference type="GO" id="GO:0016020">
    <property type="term" value="C:membrane"/>
    <property type="evidence" value="ECO:0007669"/>
    <property type="project" value="UniProtKB-SubCell"/>
</dbReference>
<feature type="transmembrane region" description="Helical" evidence="5">
    <location>
        <begin position="427"/>
        <end position="444"/>
    </location>
</feature>
<protein>
    <submittedName>
        <fullName evidence="6">APC family permease</fullName>
    </submittedName>
</protein>
<keyword evidence="2 5" id="KW-0812">Transmembrane</keyword>
<dbReference type="PANTHER" id="PTHR47547:SF1">
    <property type="entry name" value="ASPARTATE-PROTON SYMPORTER"/>
    <property type="match status" value="1"/>
</dbReference>
<proteinExistence type="predicted"/>
<evidence type="ECO:0000256" key="5">
    <source>
        <dbReference type="SAM" id="Phobius"/>
    </source>
</evidence>
<evidence type="ECO:0000256" key="2">
    <source>
        <dbReference type="ARBA" id="ARBA00022692"/>
    </source>
</evidence>
<feature type="transmembrane region" description="Helical" evidence="5">
    <location>
        <begin position="88"/>
        <end position="114"/>
    </location>
</feature>
<dbReference type="Gene3D" id="1.20.1740.10">
    <property type="entry name" value="Amino acid/polyamine transporter I"/>
    <property type="match status" value="1"/>
</dbReference>
<organism evidence="6">
    <name type="scientific">Streptomyces sp. R39</name>
    <dbReference type="NCBI Taxonomy" id="3238631"/>
    <lineage>
        <taxon>Bacteria</taxon>
        <taxon>Bacillati</taxon>
        <taxon>Actinomycetota</taxon>
        <taxon>Actinomycetes</taxon>
        <taxon>Kitasatosporales</taxon>
        <taxon>Streptomycetaceae</taxon>
        <taxon>Streptomyces</taxon>
    </lineage>
</organism>
<gene>
    <name evidence="6" type="ORF">AB5J52_27385</name>
</gene>
<dbReference type="RefSeq" id="WP_369224531.1">
    <property type="nucleotide sequence ID" value="NZ_CP163441.1"/>
</dbReference>
<feature type="transmembrane region" description="Helical" evidence="5">
    <location>
        <begin position="256"/>
        <end position="276"/>
    </location>
</feature>
<keyword evidence="3 5" id="KW-1133">Transmembrane helix</keyword>
<feature type="transmembrane region" description="Helical" evidence="5">
    <location>
        <begin position="387"/>
        <end position="407"/>
    </location>
</feature>
<evidence type="ECO:0000256" key="3">
    <source>
        <dbReference type="ARBA" id="ARBA00022989"/>
    </source>
</evidence>
<feature type="transmembrane region" description="Helical" evidence="5">
    <location>
        <begin position="134"/>
        <end position="164"/>
    </location>
</feature>
<name>A0AB39QQC1_9ACTN</name>
<comment type="subcellular location">
    <subcellularLocation>
        <location evidence="1">Membrane</location>
        <topology evidence="1">Multi-pass membrane protein</topology>
    </subcellularLocation>
</comment>
<evidence type="ECO:0000313" key="6">
    <source>
        <dbReference type="EMBL" id="XDQ45675.1"/>
    </source>
</evidence>